<evidence type="ECO:0000313" key="10">
    <source>
        <dbReference type="EMBL" id="GGN78046.1"/>
    </source>
</evidence>
<feature type="transmembrane region" description="Helical" evidence="7">
    <location>
        <begin position="127"/>
        <end position="149"/>
    </location>
</feature>
<keyword evidence="4 7" id="KW-0812">Transmembrane</keyword>
<feature type="transmembrane region" description="Helical" evidence="7">
    <location>
        <begin position="200"/>
        <end position="222"/>
    </location>
</feature>
<feature type="region of interest" description="Disordered" evidence="8">
    <location>
        <begin position="595"/>
        <end position="634"/>
    </location>
</feature>
<comment type="subcellular location">
    <subcellularLocation>
        <location evidence="1 7">Cell membrane</location>
        <topology evidence="1 7">Multi-pass membrane protein</topology>
    </subcellularLocation>
</comment>
<dbReference type="InterPro" id="IPR035906">
    <property type="entry name" value="MetI-like_sf"/>
</dbReference>
<feature type="transmembrane region" description="Helical" evidence="7">
    <location>
        <begin position="263"/>
        <end position="282"/>
    </location>
</feature>
<keyword evidence="6 7" id="KW-0472">Membrane</keyword>
<feature type="domain" description="ABC transmembrane type-1" evidence="9">
    <location>
        <begin position="123"/>
        <end position="320"/>
    </location>
</feature>
<dbReference type="Pfam" id="PF00528">
    <property type="entry name" value="BPD_transp_1"/>
    <property type="match status" value="2"/>
</dbReference>
<feature type="transmembrane region" description="Helical" evidence="7">
    <location>
        <begin position="161"/>
        <end position="188"/>
    </location>
</feature>
<evidence type="ECO:0000256" key="4">
    <source>
        <dbReference type="ARBA" id="ARBA00022692"/>
    </source>
</evidence>
<evidence type="ECO:0000259" key="9">
    <source>
        <dbReference type="PROSITE" id="PS50928"/>
    </source>
</evidence>
<dbReference type="Gene3D" id="1.10.3720.10">
    <property type="entry name" value="MetI-like"/>
    <property type="match status" value="1"/>
</dbReference>
<feature type="transmembrane region" description="Helical" evidence="7">
    <location>
        <begin position="452"/>
        <end position="476"/>
    </location>
</feature>
<evidence type="ECO:0000256" key="3">
    <source>
        <dbReference type="ARBA" id="ARBA00022475"/>
    </source>
</evidence>
<dbReference type="RefSeq" id="WP_188715376.1">
    <property type="nucleotide sequence ID" value="NZ_BAABBD010000001.1"/>
</dbReference>
<feature type="transmembrane region" description="Helical" evidence="7">
    <location>
        <begin position="36"/>
        <end position="53"/>
    </location>
</feature>
<dbReference type="EMBL" id="BMLM01000001">
    <property type="protein sequence ID" value="GGN78046.1"/>
    <property type="molecule type" value="Genomic_DNA"/>
</dbReference>
<feature type="transmembrane region" description="Helical" evidence="7">
    <location>
        <begin position="566"/>
        <end position="590"/>
    </location>
</feature>
<keyword evidence="11" id="KW-1185">Reference proteome</keyword>
<dbReference type="SUPFAM" id="SSF161098">
    <property type="entry name" value="MetI-like"/>
    <property type="match status" value="2"/>
</dbReference>
<feature type="domain" description="ABC transmembrane type-1" evidence="9">
    <location>
        <begin position="403"/>
        <end position="588"/>
    </location>
</feature>
<comment type="similarity">
    <text evidence="7">Belongs to the binding-protein-dependent transport system permease family.</text>
</comment>
<evidence type="ECO:0000256" key="7">
    <source>
        <dbReference type="RuleBase" id="RU363032"/>
    </source>
</evidence>
<feature type="transmembrane region" description="Helical" evidence="7">
    <location>
        <begin position="349"/>
        <end position="369"/>
    </location>
</feature>
<keyword evidence="3" id="KW-1003">Cell membrane</keyword>
<dbReference type="PROSITE" id="PS50928">
    <property type="entry name" value="ABC_TM1"/>
    <property type="match status" value="2"/>
</dbReference>
<dbReference type="Proteomes" id="UP000626982">
    <property type="component" value="Unassembled WGS sequence"/>
</dbReference>
<dbReference type="PANTHER" id="PTHR43163">
    <property type="entry name" value="DIPEPTIDE TRANSPORT SYSTEM PERMEASE PROTEIN DPPB-RELATED"/>
    <property type="match status" value="1"/>
</dbReference>
<dbReference type="InterPro" id="IPR000515">
    <property type="entry name" value="MetI-like"/>
</dbReference>
<evidence type="ECO:0000313" key="11">
    <source>
        <dbReference type="Proteomes" id="UP000626982"/>
    </source>
</evidence>
<keyword evidence="2 7" id="KW-0813">Transport</keyword>
<name>A0ABQ2KE13_9MICO</name>
<feature type="compositionally biased region" description="Basic residues" evidence="8">
    <location>
        <begin position="597"/>
        <end position="609"/>
    </location>
</feature>
<reference evidence="11" key="1">
    <citation type="journal article" date="2019" name="Int. J. Syst. Evol. Microbiol.">
        <title>The Global Catalogue of Microorganisms (GCM) 10K type strain sequencing project: providing services to taxonomists for standard genome sequencing and annotation.</title>
        <authorList>
            <consortium name="The Broad Institute Genomics Platform"/>
            <consortium name="The Broad Institute Genome Sequencing Center for Infectious Disease"/>
            <person name="Wu L."/>
            <person name="Ma J."/>
        </authorList>
    </citation>
    <scope>NUCLEOTIDE SEQUENCE [LARGE SCALE GENOMIC DNA]</scope>
    <source>
        <strain evidence="11">CGMCC 1.6960</strain>
    </source>
</reference>
<keyword evidence="5 7" id="KW-1133">Transmembrane helix</keyword>
<feature type="transmembrane region" description="Helical" evidence="7">
    <location>
        <begin position="525"/>
        <end position="546"/>
    </location>
</feature>
<dbReference type="PANTHER" id="PTHR43163:SF3">
    <property type="entry name" value="PEPTIDE ABC TRANSPORTER PERMEASE PROTEIN"/>
    <property type="match status" value="1"/>
</dbReference>
<evidence type="ECO:0000256" key="2">
    <source>
        <dbReference type="ARBA" id="ARBA00022448"/>
    </source>
</evidence>
<protein>
    <submittedName>
        <fullName evidence="10">ABC transporter permease</fullName>
    </submittedName>
</protein>
<evidence type="ECO:0000256" key="1">
    <source>
        <dbReference type="ARBA" id="ARBA00004651"/>
    </source>
</evidence>
<comment type="caution">
    <text evidence="10">The sequence shown here is derived from an EMBL/GenBank/DDBJ whole genome shotgun (WGS) entry which is preliminary data.</text>
</comment>
<organism evidence="10 11">
    <name type="scientific">Agrococcus terreus</name>
    <dbReference type="NCBI Taxonomy" id="574649"/>
    <lineage>
        <taxon>Bacteria</taxon>
        <taxon>Bacillati</taxon>
        <taxon>Actinomycetota</taxon>
        <taxon>Actinomycetes</taxon>
        <taxon>Micrococcales</taxon>
        <taxon>Microbacteriaceae</taxon>
        <taxon>Agrococcus</taxon>
    </lineage>
</organism>
<accession>A0ABQ2KE13</accession>
<evidence type="ECO:0000256" key="5">
    <source>
        <dbReference type="ARBA" id="ARBA00022989"/>
    </source>
</evidence>
<sequence length="634" mass="65614">MALSTQAVPALRRTQRRSTGISDASRAMLISTASRIGTILLVIFLLGILPLLSGRDIAATVFRSRYAEGEMTPAALEAIRQELGLDGGPVGAFFAWLGNAAQGDFGVSWTTRQPVLPTMLEAMGNSLMLMLASLVVAVVLAALLVIPTIRRGLAGRSDRTGGGVAAAFTALPEFLLASVLLVVFAVWLGWFPPFGWRGPAYLVLPALSMGLPAGGFLGRLLSDALASTFSERWVATWQVAGFSRTRVVLAAIRRTLPGVTAPMSLILVGITAGAVVIEQVYAIPGIGRETLAAAQSQDLPTLQAGVILLMLLAVALGIGANLVRRLLLGPALRSSSLPAPVPKAPSSRWALLLPAAMLALLVVVIVAGLPRDPFSLDYARLEGPSLALPLGADASGRDVLARISHGALSTIGLGAIVAAICLAIGLVVGLFPNLGSGPIEVTNAAPPILAGLIVAAVMGPSSFGAAVAVTIVSWAPLAAHTAALVAEVKAQPHVKIAPVLGVGPVRLMLRYILPSVIGPVFRHACLRLPGIALALAALGFLGLGPQPPASDWGLILAEGMPYVERAPLVVLVPALSLIALSIFAVSLSSLSIDLRGGKPRVSRRRKPRRSITDPRTGLVPAARTRTADIPVTTP</sequence>
<gene>
    <name evidence="10" type="ORF">GCM10010968_03410</name>
</gene>
<proteinExistence type="inferred from homology"/>
<feature type="transmembrane region" description="Helical" evidence="7">
    <location>
        <begin position="407"/>
        <end position="431"/>
    </location>
</feature>
<evidence type="ECO:0000256" key="8">
    <source>
        <dbReference type="SAM" id="MobiDB-lite"/>
    </source>
</evidence>
<feature type="transmembrane region" description="Helical" evidence="7">
    <location>
        <begin position="302"/>
        <end position="323"/>
    </location>
</feature>
<evidence type="ECO:0000256" key="6">
    <source>
        <dbReference type="ARBA" id="ARBA00023136"/>
    </source>
</evidence>